<name>A0A5A7PTP3_STRAF</name>
<sequence>MDPGFSEMPHTVNGSKFDYEKSLPSYEQHQNSSNDEHDHLGLDVLDTSFLPLSPSHDSFAPSSTVSYESVSPDDQESDPVLKFLNQILLEENMDEKPSMFHDPLALQAAEKSLYEVIGKKYPPSPYHQVNYGHQPSGSPDSISGGLSEYTSSSNGGSSSIDPHCVIDPGEHNLSVEQPSHLDGIFPNSLLQVNNISPSLFGSVNVSNDKADAHLNSQFILQFKRGMEEASKFLPTRNPLLIDLNKYELPQKLEDINPPPFTETKSEKEEAKDSSVNNRSKGKKHHYPDDGDSEGLERINKLSATYTDETELSEMFDRVLLCTGPDGQNSCDDNNSGSETISAQRVMPRIKNVSKEDDSVDLQTLLTSCCQSVASDDLATAYEQLRQIGKHSSPTGDVYQRLAYVFASGLQARLAGTGTELYTSLTRRNITAAQKLEAYQVYLSVCPFKKMSIFFAIKMIASVSEKETHTTLHIIDFGILYGFQWPVLIQLLSQRPGGPPKLRITGIEIPQPGFRPAERVEETGVRLARYCQHFGVPFEYQAVASQNWETLKVEDLKIVSGELLAVNCLFRFGRLLDETVVADSPRDLVLRLVRSMKPAIFVHAVTSGSYSVPFFVTRFREALFHYSALFDMFDATLPRDHPQRMVFEQEFYGPEVINVIACEGMERVERPETYKQWHFRHMRAGFKPFPLNPEIMEKLKHKKAMAGYHKDFLFGEDGHWMIQGWKGRILYASSCWIPAAPFWTKPPSYVTSKDLKWWLLMAFDLYIFDGSQLGAFDRRAGSQALKDLKWGLICPGCML</sequence>
<dbReference type="EMBL" id="BKCP01004995">
    <property type="protein sequence ID" value="GER35647.1"/>
    <property type="molecule type" value="Genomic_DNA"/>
</dbReference>
<feature type="region of interest" description="Disordered" evidence="4">
    <location>
        <begin position="1"/>
        <end position="39"/>
    </location>
</feature>
<feature type="region of interest" description="Disordered" evidence="4">
    <location>
        <begin position="125"/>
        <end position="173"/>
    </location>
</feature>
<accession>A0A5A7PTP3</accession>
<reference evidence="6" key="1">
    <citation type="journal article" date="2019" name="Curr. Biol.">
        <title>Genome Sequence of Striga asiatica Provides Insight into the Evolution of Plant Parasitism.</title>
        <authorList>
            <person name="Yoshida S."/>
            <person name="Kim S."/>
            <person name="Wafula E.K."/>
            <person name="Tanskanen J."/>
            <person name="Kim Y.M."/>
            <person name="Honaas L."/>
            <person name="Yang Z."/>
            <person name="Spallek T."/>
            <person name="Conn C.E."/>
            <person name="Ichihashi Y."/>
            <person name="Cheong K."/>
            <person name="Cui S."/>
            <person name="Der J.P."/>
            <person name="Gundlach H."/>
            <person name="Jiao Y."/>
            <person name="Hori C."/>
            <person name="Ishida J.K."/>
            <person name="Kasahara H."/>
            <person name="Kiba T."/>
            <person name="Kim M.S."/>
            <person name="Koo N."/>
            <person name="Laohavisit A."/>
            <person name="Lee Y.H."/>
            <person name="Lumba S."/>
            <person name="McCourt P."/>
            <person name="Mortimer J.C."/>
            <person name="Mutuku J.M."/>
            <person name="Nomura T."/>
            <person name="Sasaki-Sekimoto Y."/>
            <person name="Seto Y."/>
            <person name="Wang Y."/>
            <person name="Wakatake T."/>
            <person name="Sakakibara H."/>
            <person name="Demura T."/>
            <person name="Yamaguchi S."/>
            <person name="Yoneyama K."/>
            <person name="Manabe R.I."/>
            <person name="Nelson D.C."/>
            <person name="Schulman A.H."/>
            <person name="Timko M.P."/>
            <person name="dePamphilis C.W."/>
            <person name="Choi D."/>
            <person name="Shirasu K."/>
        </authorList>
    </citation>
    <scope>NUCLEOTIDE SEQUENCE [LARGE SCALE GENOMIC DNA]</scope>
    <source>
        <strain evidence="6">cv. UVA1</strain>
    </source>
</reference>
<feature type="compositionally biased region" description="Polar residues" evidence="4">
    <location>
        <begin position="131"/>
        <end position="141"/>
    </location>
</feature>
<dbReference type="OrthoDB" id="47276at2759"/>
<dbReference type="Pfam" id="PF03514">
    <property type="entry name" value="GRAS"/>
    <property type="match status" value="1"/>
</dbReference>
<proteinExistence type="inferred from homology"/>
<dbReference type="PROSITE" id="PS50985">
    <property type="entry name" value="GRAS"/>
    <property type="match status" value="1"/>
</dbReference>
<organism evidence="5 6">
    <name type="scientific">Striga asiatica</name>
    <name type="common">Asiatic witchweed</name>
    <name type="synonym">Buchnera asiatica</name>
    <dbReference type="NCBI Taxonomy" id="4170"/>
    <lineage>
        <taxon>Eukaryota</taxon>
        <taxon>Viridiplantae</taxon>
        <taxon>Streptophyta</taxon>
        <taxon>Embryophyta</taxon>
        <taxon>Tracheophyta</taxon>
        <taxon>Spermatophyta</taxon>
        <taxon>Magnoliopsida</taxon>
        <taxon>eudicotyledons</taxon>
        <taxon>Gunneridae</taxon>
        <taxon>Pentapetalae</taxon>
        <taxon>asterids</taxon>
        <taxon>lamiids</taxon>
        <taxon>Lamiales</taxon>
        <taxon>Orobanchaceae</taxon>
        <taxon>Buchnereae</taxon>
        <taxon>Striga</taxon>
    </lineage>
</organism>
<dbReference type="InterPro" id="IPR005202">
    <property type="entry name" value="TF_GRAS"/>
</dbReference>
<keyword evidence="1" id="KW-0805">Transcription regulation</keyword>
<feature type="region of interest" description="SAW" evidence="3">
    <location>
        <begin position="660"/>
        <end position="736"/>
    </location>
</feature>
<evidence type="ECO:0000256" key="2">
    <source>
        <dbReference type="ARBA" id="ARBA00023163"/>
    </source>
</evidence>
<evidence type="ECO:0000256" key="1">
    <source>
        <dbReference type="ARBA" id="ARBA00023015"/>
    </source>
</evidence>
<feature type="region of interest" description="Disordered" evidence="4">
    <location>
        <begin position="251"/>
        <end position="295"/>
    </location>
</feature>
<feature type="compositionally biased region" description="Basic and acidic residues" evidence="4">
    <location>
        <begin position="263"/>
        <end position="272"/>
    </location>
</feature>
<dbReference type="PANTHER" id="PTHR31636">
    <property type="entry name" value="OSJNBA0084A10.13 PROTEIN-RELATED"/>
    <property type="match status" value="1"/>
</dbReference>
<evidence type="ECO:0000313" key="5">
    <source>
        <dbReference type="EMBL" id="GER35647.1"/>
    </source>
</evidence>
<keyword evidence="2" id="KW-0804">Transcription</keyword>
<keyword evidence="6" id="KW-1185">Reference proteome</keyword>
<gene>
    <name evidence="5" type="ORF">STAS_11942</name>
</gene>
<evidence type="ECO:0000256" key="3">
    <source>
        <dbReference type="PROSITE-ProRule" id="PRU01191"/>
    </source>
</evidence>
<evidence type="ECO:0000313" key="6">
    <source>
        <dbReference type="Proteomes" id="UP000325081"/>
    </source>
</evidence>
<feature type="short sequence motif" description="VHIID" evidence="3">
    <location>
        <begin position="471"/>
        <end position="475"/>
    </location>
</feature>
<evidence type="ECO:0000256" key="4">
    <source>
        <dbReference type="SAM" id="MobiDB-lite"/>
    </source>
</evidence>
<feature type="region of interest" description="Leucine repeat I (LRI)" evidence="3">
    <location>
        <begin position="359"/>
        <end position="419"/>
    </location>
</feature>
<dbReference type="Proteomes" id="UP000325081">
    <property type="component" value="Unassembled WGS sequence"/>
</dbReference>
<comment type="caution">
    <text evidence="5">The sequence shown here is derived from an EMBL/GenBank/DDBJ whole genome shotgun (WGS) entry which is preliminary data.</text>
</comment>
<protein>
    <submittedName>
        <fullName evidence="5">Scarecrow transcription factor family protein</fullName>
    </submittedName>
</protein>
<feature type="region of interest" description="Leucine repeat II (LRII)" evidence="3">
    <location>
        <begin position="521"/>
        <end position="553"/>
    </location>
</feature>
<comment type="caution">
    <text evidence="3">Lacks conserved residue(s) required for the propagation of feature annotation.</text>
</comment>
<comment type="similarity">
    <text evidence="3">Belongs to the GRAS family.</text>
</comment>
<dbReference type="AlphaFoldDB" id="A0A5A7PTP3"/>